<dbReference type="GO" id="GO:0008168">
    <property type="term" value="F:methyltransferase activity"/>
    <property type="evidence" value="ECO:0007669"/>
    <property type="project" value="UniProtKB-KW"/>
</dbReference>
<accession>A0ABV9FAS1</accession>
<comment type="caution">
    <text evidence="3">The sequence shown here is derived from an EMBL/GenBank/DDBJ whole genome shotgun (WGS) entry which is preliminary data.</text>
</comment>
<dbReference type="EMBL" id="JBHSEP010000003">
    <property type="protein sequence ID" value="MFC4597826.1"/>
    <property type="molecule type" value="Genomic_DNA"/>
</dbReference>
<keyword evidence="3" id="KW-0489">Methyltransferase</keyword>
<evidence type="ECO:0000313" key="3">
    <source>
        <dbReference type="EMBL" id="MFC4597826.1"/>
    </source>
</evidence>
<dbReference type="GO" id="GO:0032259">
    <property type="term" value="P:methylation"/>
    <property type="evidence" value="ECO:0007669"/>
    <property type="project" value="UniProtKB-KW"/>
</dbReference>
<dbReference type="Pfam" id="PF13649">
    <property type="entry name" value="Methyltransf_25"/>
    <property type="match status" value="1"/>
</dbReference>
<feature type="region of interest" description="Disordered" evidence="1">
    <location>
        <begin position="1"/>
        <end position="24"/>
    </location>
</feature>
<keyword evidence="3" id="KW-0808">Transferase</keyword>
<dbReference type="InterPro" id="IPR041698">
    <property type="entry name" value="Methyltransf_25"/>
</dbReference>
<dbReference type="Proteomes" id="UP001596028">
    <property type="component" value="Unassembled WGS sequence"/>
</dbReference>
<dbReference type="SUPFAM" id="SSF53335">
    <property type="entry name" value="S-adenosyl-L-methionine-dependent methyltransferases"/>
    <property type="match status" value="1"/>
</dbReference>
<organism evidence="3 4">
    <name type="scientific">Cohnella hongkongensis</name>
    <dbReference type="NCBI Taxonomy" id="178337"/>
    <lineage>
        <taxon>Bacteria</taxon>
        <taxon>Bacillati</taxon>
        <taxon>Bacillota</taxon>
        <taxon>Bacilli</taxon>
        <taxon>Bacillales</taxon>
        <taxon>Paenibacillaceae</taxon>
        <taxon>Cohnella</taxon>
    </lineage>
</organism>
<feature type="compositionally biased region" description="Basic residues" evidence="1">
    <location>
        <begin position="1"/>
        <end position="11"/>
    </location>
</feature>
<keyword evidence="4" id="KW-1185">Reference proteome</keyword>
<proteinExistence type="predicted"/>
<sequence>MSGSRGLKRRSGQPERMDDFSTGGEPLREALRHLRRLNRLFGASGPIIYGINQLWKQAGRPDTLTVLDVGCGCGDINLRVLKWAERRGVKLNVVLTDVTEEAEAEAAMLFRNERRATFRKLDLFALEDGQADIVTASQLAHHFAEERLPDVVKRMLSASRLGVVLSDIHRHRLAWAAVWLAVRLLSRNRYIRHDGPLSVAKGFRAGDWRRLAERVEPDKLAYRWRPLFRYAVIVRRQEAEDDANGL</sequence>
<name>A0ABV9FAS1_9BACL</name>
<reference evidence="4" key="1">
    <citation type="journal article" date="2019" name="Int. J. Syst. Evol. Microbiol.">
        <title>The Global Catalogue of Microorganisms (GCM) 10K type strain sequencing project: providing services to taxonomists for standard genome sequencing and annotation.</title>
        <authorList>
            <consortium name="The Broad Institute Genomics Platform"/>
            <consortium name="The Broad Institute Genome Sequencing Center for Infectious Disease"/>
            <person name="Wu L."/>
            <person name="Ma J."/>
        </authorList>
    </citation>
    <scope>NUCLEOTIDE SEQUENCE [LARGE SCALE GENOMIC DNA]</scope>
    <source>
        <strain evidence="4">CCUG 49571</strain>
    </source>
</reference>
<evidence type="ECO:0000313" key="4">
    <source>
        <dbReference type="Proteomes" id="UP001596028"/>
    </source>
</evidence>
<dbReference type="RefSeq" id="WP_378093436.1">
    <property type="nucleotide sequence ID" value="NZ_JBHSEP010000003.1"/>
</dbReference>
<dbReference type="InterPro" id="IPR029063">
    <property type="entry name" value="SAM-dependent_MTases_sf"/>
</dbReference>
<feature type="domain" description="Methyltransferase" evidence="2">
    <location>
        <begin position="66"/>
        <end position="158"/>
    </location>
</feature>
<gene>
    <name evidence="3" type="ORF">ACFO3S_06200</name>
</gene>
<dbReference type="Gene3D" id="3.40.50.150">
    <property type="entry name" value="Vaccinia Virus protein VP39"/>
    <property type="match status" value="1"/>
</dbReference>
<evidence type="ECO:0000256" key="1">
    <source>
        <dbReference type="SAM" id="MobiDB-lite"/>
    </source>
</evidence>
<evidence type="ECO:0000259" key="2">
    <source>
        <dbReference type="Pfam" id="PF13649"/>
    </source>
</evidence>
<protein>
    <submittedName>
        <fullName evidence="3">Methyltransferase domain-containing protein</fullName>
    </submittedName>
</protein>